<gene>
    <name evidence="3" type="ORF">ACFOUR_08640</name>
</gene>
<organism evidence="3 4">
    <name type="scientific">Halovivax cerinus</name>
    <dbReference type="NCBI Taxonomy" id="1487865"/>
    <lineage>
        <taxon>Archaea</taxon>
        <taxon>Methanobacteriati</taxon>
        <taxon>Methanobacteriota</taxon>
        <taxon>Stenosarchaea group</taxon>
        <taxon>Halobacteria</taxon>
        <taxon>Halobacteriales</taxon>
        <taxon>Natrialbaceae</taxon>
        <taxon>Halovivax</taxon>
    </lineage>
</organism>
<reference evidence="3 4" key="1">
    <citation type="journal article" date="2019" name="Int. J. Syst. Evol. Microbiol.">
        <title>The Global Catalogue of Microorganisms (GCM) 10K type strain sequencing project: providing services to taxonomists for standard genome sequencing and annotation.</title>
        <authorList>
            <consortium name="The Broad Institute Genomics Platform"/>
            <consortium name="The Broad Institute Genome Sequencing Center for Infectious Disease"/>
            <person name="Wu L."/>
            <person name="Ma J."/>
        </authorList>
    </citation>
    <scope>NUCLEOTIDE SEQUENCE [LARGE SCALE GENOMIC DNA]</scope>
    <source>
        <strain evidence="3 4">IBRC-M 10256</strain>
    </source>
</reference>
<dbReference type="EMBL" id="JBHSAQ010000003">
    <property type="protein sequence ID" value="MFC3958433.1"/>
    <property type="molecule type" value="Genomic_DNA"/>
</dbReference>
<dbReference type="SMART" id="SM00327">
    <property type="entry name" value="VWA"/>
    <property type="match status" value="1"/>
</dbReference>
<accession>A0ABD5NP21</accession>
<dbReference type="PROSITE" id="PS51257">
    <property type="entry name" value="PROKAR_LIPOPROTEIN"/>
    <property type="match status" value="1"/>
</dbReference>
<evidence type="ECO:0000259" key="2">
    <source>
        <dbReference type="PROSITE" id="PS50234"/>
    </source>
</evidence>
<feature type="region of interest" description="Disordered" evidence="1">
    <location>
        <begin position="530"/>
        <end position="553"/>
    </location>
</feature>
<name>A0ABD5NP21_9EURY</name>
<comment type="caution">
    <text evidence="3">The sequence shown here is derived from an EMBL/GenBank/DDBJ whole genome shotgun (WGS) entry which is preliminary data.</text>
</comment>
<feature type="domain" description="VWFA" evidence="2">
    <location>
        <begin position="128"/>
        <end position="328"/>
    </location>
</feature>
<protein>
    <submittedName>
        <fullName evidence="3">VWA domain-containing protein</fullName>
    </submittedName>
</protein>
<dbReference type="SUPFAM" id="SSF53300">
    <property type="entry name" value="vWA-like"/>
    <property type="match status" value="1"/>
</dbReference>
<proteinExistence type="predicted"/>
<dbReference type="RefSeq" id="WP_256531221.1">
    <property type="nucleotide sequence ID" value="NZ_CP101824.1"/>
</dbReference>
<dbReference type="GeneID" id="73903945"/>
<feature type="region of interest" description="Disordered" evidence="1">
    <location>
        <begin position="148"/>
        <end position="167"/>
    </location>
</feature>
<dbReference type="PANTHER" id="PTHR10579">
    <property type="entry name" value="CALCIUM-ACTIVATED CHLORIDE CHANNEL REGULATOR"/>
    <property type="match status" value="1"/>
</dbReference>
<dbReference type="InterPro" id="IPR002035">
    <property type="entry name" value="VWF_A"/>
</dbReference>
<evidence type="ECO:0000313" key="4">
    <source>
        <dbReference type="Proteomes" id="UP001595846"/>
    </source>
</evidence>
<feature type="compositionally biased region" description="Polar residues" evidence="1">
    <location>
        <begin position="539"/>
        <end position="553"/>
    </location>
</feature>
<feature type="compositionally biased region" description="Basic and acidic residues" evidence="1">
    <location>
        <begin position="152"/>
        <end position="167"/>
    </location>
</feature>
<dbReference type="Pfam" id="PF13519">
    <property type="entry name" value="VWA_2"/>
    <property type="match status" value="1"/>
</dbReference>
<dbReference type="PROSITE" id="PS50234">
    <property type="entry name" value="VWFA"/>
    <property type="match status" value="1"/>
</dbReference>
<sequence>MVRLARERGPMALTLVVVVVLAGCSYGGLQSDAGGNDLGYAVGGAQDADAFRENVESGYLPTTTDITHEGLYYDYYFETGDHECDESFCPAYSRAVTADPLSNETEPYLSVGLNSNLNASDFERERLNLVVVLDTSGSMSSPMAEYYYDGPRTADNETAAEDRKTKPKMDAATDAVVALTDQLEADDRFGLVTFDSGADTVVPLDRMGDRDRTALADDVQSIRAGGGTDLEAGMDRARGLAEGHVGEEGYDTRVVYLTDAMPNIGETSADGLESRLDADADRGIHSTFVGVGLDFNSELVDAITAVRGANYYSVHAAERFEERMGEEFAYMVTPMVYDLELTLDAPGYEIESVYGSPDADDATGELMSVNTLFPSPTEDGASRGGVILLQLNRTGDESTLELTASYEDRSGERHETTEHLRFDDRQPEYFETDSVRKAVLLTRYATLTQHWIEYERATLAGDDPDPPDAGIDESETVALGEWERQSTDLRLSPAYVERFATFRSYFSAEADAIGDDALDQELETMATILETSADGETAVGTNESATTVSPPTD</sequence>
<dbReference type="InterPro" id="IPR036465">
    <property type="entry name" value="vWFA_dom_sf"/>
</dbReference>
<dbReference type="Gene3D" id="3.40.50.410">
    <property type="entry name" value="von Willebrand factor, type A domain"/>
    <property type="match status" value="1"/>
</dbReference>
<dbReference type="Proteomes" id="UP001595846">
    <property type="component" value="Unassembled WGS sequence"/>
</dbReference>
<evidence type="ECO:0000256" key="1">
    <source>
        <dbReference type="SAM" id="MobiDB-lite"/>
    </source>
</evidence>
<dbReference type="PANTHER" id="PTHR10579:SF43">
    <property type="entry name" value="ZINC FINGER (C3HC4-TYPE RING FINGER) FAMILY PROTEIN"/>
    <property type="match status" value="1"/>
</dbReference>
<evidence type="ECO:0000313" key="3">
    <source>
        <dbReference type="EMBL" id="MFC3958433.1"/>
    </source>
</evidence>
<dbReference type="InterPro" id="IPR051266">
    <property type="entry name" value="CLCR"/>
</dbReference>
<keyword evidence="4" id="KW-1185">Reference proteome</keyword>
<dbReference type="AlphaFoldDB" id="A0ABD5NP21"/>